<evidence type="ECO:0000313" key="3">
    <source>
        <dbReference type="Proteomes" id="UP001501274"/>
    </source>
</evidence>
<keyword evidence="3" id="KW-1185">Reference proteome</keyword>
<evidence type="ECO:0000313" key="2">
    <source>
        <dbReference type="EMBL" id="KAL0528196.1"/>
    </source>
</evidence>
<protein>
    <submittedName>
        <fullName evidence="2">Beta-lactamase superfamily domain containing protein</fullName>
    </submittedName>
</protein>
<dbReference type="AlphaFoldDB" id="A0AAW3C2E6"/>
<dbReference type="PANTHER" id="PTHR15032:SF4">
    <property type="entry name" value="N-ACYL-PHOSPHATIDYLETHANOLAMINE-HYDROLYZING PHOSPHOLIPASE D"/>
    <property type="match status" value="1"/>
</dbReference>
<feature type="domain" description="Metallo-beta-lactamase" evidence="1">
    <location>
        <begin position="94"/>
        <end position="225"/>
    </location>
</feature>
<sequence length="259" mass="29141">MGGTSRASALERRPAHQLGKRCAGRCPTRSRVSRSRRDGYDAFSKIWYAPCDMVESVAHWRASMSNDEAQSVKNKVYWIGYSSKLLCLTNDVSILFDPAFSQRASPLSFVELSLRFPSAATAAQLPPIHIVTLSHNHYDHMDKHSIKAVATRFPDTQFVVPLNLDLFPRKWGVPAASIITLDWYEACEVKRVRVGCTPSQHRSKHSTFDDKEVLWCGWCVGWQSGKQQPQPASTREKPTLVPFSWTWSSSEVATAAQQT</sequence>
<dbReference type="InterPro" id="IPR036866">
    <property type="entry name" value="RibonucZ/Hydroxyglut_hydro"/>
</dbReference>
<gene>
    <name evidence="2" type="ORF">Q4I28_001966</name>
</gene>
<dbReference type="PANTHER" id="PTHR15032">
    <property type="entry name" value="N-ACYL-PHOSPHATIDYLETHANOLAMINE-HYDROLYZING PHOSPHOLIPASE D"/>
    <property type="match status" value="1"/>
</dbReference>
<reference evidence="2 3" key="1">
    <citation type="submission" date="2024-02" db="EMBL/GenBank/DDBJ databases">
        <title>FIRST GENOME SEQUENCES OF Leishmania (Viannia) shawi, Leishmania (Viannia) lindenbergi AND Leishmania (Viannia) utingensis.</title>
        <authorList>
            <person name="Resadore F."/>
            <person name="Custodio M.G.F."/>
            <person name="Boite M.C."/>
            <person name="Cupolillo E."/>
            <person name="Ferreira G.E.M."/>
        </authorList>
    </citation>
    <scope>NUCLEOTIDE SEQUENCE [LARGE SCALE GENOMIC DNA]</scope>
    <source>
        <strain evidence="2 3">MDAS/BR/1979/M5533</strain>
    </source>
</reference>
<dbReference type="EMBL" id="JBAMZN010000014">
    <property type="protein sequence ID" value="KAL0528196.1"/>
    <property type="molecule type" value="Genomic_DNA"/>
</dbReference>
<evidence type="ECO:0000259" key="1">
    <source>
        <dbReference type="Pfam" id="PF12706"/>
    </source>
</evidence>
<dbReference type="Gene3D" id="3.60.15.10">
    <property type="entry name" value="Ribonuclease Z/Hydroxyacylglutathione hydrolase-like"/>
    <property type="match status" value="1"/>
</dbReference>
<dbReference type="InterPro" id="IPR001279">
    <property type="entry name" value="Metallo-B-lactamas"/>
</dbReference>
<dbReference type="GO" id="GO:0005737">
    <property type="term" value="C:cytoplasm"/>
    <property type="evidence" value="ECO:0007669"/>
    <property type="project" value="TreeGrafter"/>
</dbReference>
<name>A0AAW3C2E6_9TRYP</name>
<accession>A0AAW3C2E6</accession>
<dbReference type="Pfam" id="PF12706">
    <property type="entry name" value="Lactamase_B_2"/>
    <property type="match status" value="1"/>
</dbReference>
<dbReference type="Proteomes" id="UP001501274">
    <property type="component" value="Unassembled WGS sequence"/>
</dbReference>
<comment type="caution">
    <text evidence="2">The sequence shown here is derived from an EMBL/GenBank/DDBJ whole genome shotgun (WGS) entry which is preliminary data.</text>
</comment>
<dbReference type="SUPFAM" id="SSF56281">
    <property type="entry name" value="Metallo-hydrolase/oxidoreductase"/>
    <property type="match status" value="1"/>
</dbReference>
<organism evidence="2 3">
    <name type="scientific">Leishmania naiffi</name>
    <dbReference type="NCBI Taxonomy" id="5678"/>
    <lineage>
        <taxon>Eukaryota</taxon>
        <taxon>Discoba</taxon>
        <taxon>Euglenozoa</taxon>
        <taxon>Kinetoplastea</taxon>
        <taxon>Metakinetoplastina</taxon>
        <taxon>Trypanosomatida</taxon>
        <taxon>Trypanosomatidae</taxon>
        <taxon>Leishmaniinae</taxon>
        <taxon>Leishmania</taxon>
        <taxon>Leishmania naiffi species complex</taxon>
    </lineage>
</organism>
<proteinExistence type="predicted"/>